<dbReference type="Pfam" id="PF02949">
    <property type="entry name" value="7tm_6"/>
    <property type="match status" value="1"/>
</dbReference>
<feature type="transmembrane region" description="Helical" evidence="10">
    <location>
        <begin position="138"/>
        <end position="156"/>
    </location>
</feature>
<organism evidence="11 12">
    <name type="scientific">Cloeon dipterum</name>
    <dbReference type="NCBI Taxonomy" id="197152"/>
    <lineage>
        <taxon>Eukaryota</taxon>
        <taxon>Metazoa</taxon>
        <taxon>Ecdysozoa</taxon>
        <taxon>Arthropoda</taxon>
        <taxon>Hexapoda</taxon>
        <taxon>Insecta</taxon>
        <taxon>Pterygota</taxon>
        <taxon>Palaeoptera</taxon>
        <taxon>Ephemeroptera</taxon>
        <taxon>Pisciforma</taxon>
        <taxon>Baetidae</taxon>
        <taxon>Cloeon</taxon>
    </lineage>
</organism>
<keyword evidence="9 10" id="KW-0807">Transducer</keyword>
<comment type="similarity">
    <text evidence="10">Belongs to the insect chemoreceptor superfamily. Heteromeric odorant receptor channel (TC 1.A.69) family.</text>
</comment>
<proteinExistence type="inferred from homology"/>
<gene>
    <name evidence="11" type="ORF">CLODIP_2_CD04090</name>
</gene>
<dbReference type="PANTHER" id="PTHR21137">
    <property type="entry name" value="ODORANT RECEPTOR"/>
    <property type="match status" value="1"/>
</dbReference>
<comment type="caution">
    <text evidence="10">Lacks conserved residue(s) required for the propagation of feature annotation.</text>
</comment>
<dbReference type="GO" id="GO:0007165">
    <property type="term" value="P:signal transduction"/>
    <property type="evidence" value="ECO:0007669"/>
    <property type="project" value="UniProtKB-KW"/>
</dbReference>
<evidence type="ECO:0000256" key="7">
    <source>
        <dbReference type="ARBA" id="ARBA00023136"/>
    </source>
</evidence>
<dbReference type="PANTHER" id="PTHR21137:SF35">
    <property type="entry name" value="ODORANT RECEPTOR 19A-RELATED"/>
    <property type="match status" value="1"/>
</dbReference>
<evidence type="ECO:0000313" key="12">
    <source>
        <dbReference type="Proteomes" id="UP000494165"/>
    </source>
</evidence>
<feature type="transmembrane region" description="Helical" evidence="10">
    <location>
        <begin position="176"/>
        <end position="206"/>
    </location>
</feature>
<evidence type="ECO:0000256" key="8">
    <source>
        <dbReference type="ARBA" id="ARBA00023170"/>
    </source>
</evidence>
<keyword evidence="3 10" id="KW-0716">Sensory transduction</keyword>
<dbReference type="EMBL" id="CADEPI010000034">
    <property type="protein sequence ID" value="CAB3367894.1"/>
    <property type="molecule type" value="Genomic_DNA"/>
</dbReference>
<evidence type="ECO:0000256" key="2">
    <source>
        <dbReference type="ARBA" id="ARBA00022475"/>
    </source>
</evidence>
<reference evidence="11 12" key="1">
    <citation type="submission" date="2020-04" db="EMBL/GenBank/DDBJ databases">
        <authorList>
            <person name="Alioto T."/>
            <person name="Alioto T."/>
            <person name="Gomez Garrido J."/>
        </authorList>
    </citation>
    <scope>NUCLEOTIDE SEQUENCE [LARGE SCALE GENOMIC DNA]</scope>
</reference>
<feature type="transmembrane region" description="Helical" evidence="10">
    <location>
        <begin position="46"/>
        <end position="64"/>
    </location>
</feature>
<evidence type="ECO:0000256" key="6">
    <source>
        <dbReference type="ARBA" id="ARBA00022989"/>
    </source>
</evidence>
<protein>
    <recommendedName>
        <fullName evidence="10">Odorant receptor</fullName>
    </recommendedName>
</protein>
<evidence type="ECO:0000256" key="9">
    <source>
        <dbReference type="ARBA" id="ARBA00023224"/>
    </source>
</evidence>
<evidence type="ECO:0000256" key="4">
    <source>
        <dbReference type="ARBA" id="ARBA00022692"/>
    </source>
</evidence>
<evidence type="ECO:0000256" key="10">
    <source>
        <dbReference type="RuleBase" id="RU351113"/>
    </source>
</evidence>
<sequence>MNWLRLKSRPLNITKVFLAPSVFLTPLGLWICFGKAGRLCSKCFNPFKWATGGFVSLQATFILAKLTLGQNALPDLAYMVFVAIRQISIMQKIYKFNTTKIKLQQLIKECFTIGSAPNTIKPEILQFNEACQMVPKTFIIMLSIILLDVFPAWLYSATTPLPIPVWLPTRPEEFPFAFLCLKCASSFFLFMSLMLVLGFFSLYVSLATACRLMTKHLNDVLAALSKPERFETGKNRDAEALTSNAEYNKSVRDVLFYAHKLHLNIIMFMDFVNANFSHVLLLEMWVILLGQCIMAFNIAKLAVLDTFRVVSLVQIITASTLLFSFICYEGSQVIKEFIPVPALGSANKFKFIFEIFDKSGKVCNSFFFNIFKSQKIKSSSFGTAWWSFDQDNYLFIKMICLRAEEPLAFKIGSFNFPLSLETMKVILEISFTYFMFLCQYKQRN</sequence>
<dbReference type="Proteomes" id="UP000494165">
    <property type="component" value="Unassembled WGS sequence"/>
</dbReference>
<comment type="subcellular location">
    <subcellularLocation>
        <location evidence="1 10">Cell membrane</location>
        <topology evidence="1 10">Multi-pass membrane protein</topology>
    </subcellularLocation>
</comment>
<dbReference type="GO" id="GO:0004984">
    <property type="term" value="F:olfactory receptor activity"/>
    <property type="evidence" value="ECO:0007669"/>
    <property type="project" value="InterPro"/>
</dbReference>
<accession>A0A8S1CC56</accession>
<feature type="transmembrane region" description="Helical" evidence="10">
    <location>
        <begin position="309"/>
        <end position="328"/>
    </location>
</feature>
<evidence type="ECO:0000256" key="5">
    <source>
        <dbReference type="ARBA" id="ARBA00022725"/>
    </source>
</evidence>
<dbReference type="AlphaFoldDB" id="A0A8S1CC56"/>
<evidence type="ECO:0000256" key="3">
    <source>
        <dbReference type="ARBA" id="ARBA00022606"/>
    </source>
</evidence>
<keyword evidence="5 10" id="KW-0552">Olfaction</keyword>
<keyword evidence="8 10" id="KW-0675">Receptor</keyword>
<keyword evidence="2" id="KW-1003">Cell membrane</keyword>
<feature type="transmembrane region" description="Helical" evidence="10">
    <location>
        <begin position="279"/>
        <end position="303"/>
    </location>
</feature>
<keyword evidence="12" id="KW-1185">Reference proteome</keyword>
<dbReference type="GO" id="GO:0005549">
    <property type="term" value="F:odorant binding"/>
    <property type="evidence" value="ECO:0007669"/>
    <property type="project" value="InterPro"/>
</dbReference>
<feature type="transmembrane region" description="Helical" evidence="10">
    <location>
        <begin position="12"/>
        <end position="34"/>
    </location>
</feature>
<keyword evidence="4 10" id="KW-0812">Transmembrane</keyword>
<dbReference type="GO" id="GO:0005886">
    <property type="term" value="C:plasma membrane"/>
    <property type="evidence" value="ECO:0007669"/>
    <property type="project" value="UniProtKB-SubCell"/>
</dbReference>
<dbReference type="InterPro" id="IPR004117">
    <property type="entry name" value="7tm6_olfct_rcpt"/>
</dbReference>
<comment type="caution">
    <text evidence="11">The sequence shown here is derived from an EMBL/GenBank/DDBJ whole genome shotgun (WGS) entry which is preliminary data.</text>
</comment>
<name>A0A8S1CC56_9INSE</name>
<keyword evidence="6 10" id="KW-1133">Transmembrane helix</keyword>
<keyword evidence="7 10" id="KW-0472">Membrane</keyword>
<evidence type="ECO:0000313" key="11">
    <source>
        <dbReference type="EMBL" id="CAB3367894.1"/>
    </source>
</evidence>
<evidence type="ECO:0000256" key="1">
    <source>
        <dbReference type="ARBA" id="ARBA00004651"/>
    </source>
</evidence>